<keyword evidence="2" id="KW-1185">Reference proteome</keyword>
<dbReference type="EMBL" id="ADNU01000057">
    <property type="protein sequence ID" value="EFG46758.1"/>
    <property type="molecule type" value="Genomic_DNA"/>
</dbReference>
<dbReference type="AlphaFoldDB" id="D4YPV7"/>
<protein>
    <submittedName>
        <fullName evidence="1">Uncharacterized protein</fullName>
    </submittedName>
</protein>
<feature type="non-terminal residue" evidence="1">
    <location>
        <position position="1"/>
    </location>
</feature>
<evidence type="ECO:0000313" key="1">
    <source>
        <dbReference type="EMBL" id="EFG46758.1"/>
    </source>
</evidence>
<evidence type="ECO:0000313" key="2">
    <source>
        <dbReference type="Proteomes" id="UP000005714"/>
    </source>
</evidence>
<organism evidence="1 2">
    <name type="scientific">Brevibacterium mcbrellneri ATCC 49030</name>
    <dbReference type="NCBI Taxonomy" id="585530"/>
    <lineage>
        <taxon>Bacteria</taxon>
        <taxon>Bacillati</taxon>
        <taxon>Actinomycetota</taxon>
        <taxon>Actinomycetes</taxon>
        <taxon>Micrococcales</taxon>
        <taxon>Brevibacteriaceae</taxon>
        <taxon>Brevibacterium</taxon>
    </lineage>
</organism>
<name>D4YPV7_9MICO</name>
<reference evidence="1 2" key="1">
    <citation type="submission" date="2010-04" db="EMBL/GenBank/DDBJ databases">
        <authorList>
            <person name="Qin X."/>
            <person name="Bachman B."/>
            <person name="Battles P."/>
            <person name="Bell A."/>
            <person name="Bess C."/>
            <person name="Bickham C."/>
            <person name="Chaboub L."/>
            <person name="Chen D."/>
            <person name="Coyle M."/>
            <person name="Deiros D.R."/>
            <person name="Dinh H."/>
            <person name="Forbes L."/>
            <person name="Fowler G."/>
            <person name="Francisco L."/>
            <person name="Fu Q."/>
            <person name="Gubbala S."/>
            <person name="Hale W."/>
            <person name="Han Y."/>
            <person name="Hemphill L."/>
            <person name="Highlander S.K."/>
            <person name="Hirani K."/>
            <person name="Hogues M."/>
            <person name="Jackson L."/>
            <person name="Jakkamsetti A."/>
            <person name="Javaid M."/>
            <person name="Jiang H."/>
            <person name="Korchina V."/>
            <person name="Kovar C."/>
            <person name="Lara F."/>
            <person name="Lee S."/>
            <person name="Mata R."/>
            <person name="Mathew T."/>
            <person name="Moen C."/>
            <person name="Morales K."/>
            <person name="Munidasa M."/>
            <person name="Nazareth L."/>
            <person name="Ngo R."/>
            <person name="Nguyen L."/>
            <person name="Okwuonu G."/>
            <person name="Ongeri F."/>
            <person name="Patil S."/>
            <person name="Petrosino J."/>
            <person name="Pham C."/>
            <person name="Pham P."/>
            <person name="Pu L.-L."/>
            <person name="Puazo M."/>
            <person name="Raj R."/>
            <person name="Reid J."/>
            <person name="Rouhana J."/>
            <person name="Saada N."/>
            <person name="Shang Y."/>
            <person name="Simmons D."/>
            <person name="Thornton R."/>
            <person name="Warren J."/>
            <person name="Weissenberger G."/>
            <person name="Zhang J."/>
            <person name="Zhang L."/>
            <person name="Zhou C."/>
            <person name="Zhu D."/>
            <person name="Muzny D."/>
            <person name="Worley K."/>
            <person name="Gibbs R."/>
        </authorList>
    </citation>
    <scope>NUCLEOTIDE SEQUENCE [LARGE SCALE GENOMIC DNA]</scope>
    <source>
        <strain evidence="1 2">ATCC 49030</strain>
    </source>
</reference>
<sequence length="57" mass="5937">LCTLLTAVLTEAGIDEPEATTFAVLDHIDGVLLHALAIRGREIDPARLEASLGALIG</sequence>
<accession>D4YPV7</accession>
<proteinExistence type="predicted"/>
<comment type="caution">
    <text evidence="1">The sequence shown here is derived from an EMBL/GenBank/DDBJ whole genome shotgun (WGS) entry which is preliminary data.</text>
</comment>
<dbReference type="Proteomes" id="UP000005714">
    <property type="component" value="Unassembled WGS sequence"/>
</dbReference>
<gene>
    <name evidence="1" type="ORF">HMPREF0183_1967</name>
</gene>